<accession>A0A9Q0JKP8</accession>
<gene>
    <name evidence="3" type="ORF">Tsubulata_034714</name>
</gene>
<evidence type="ECO:0000313" key="4">
    <source>
        <dbReference type="Proteomes" id="UP001141552"/>
    </source>
</evidence>
<dbReference type="Proteomes" id="UP001141552">
    <property type="component" value="Unassembled WGS sequence"/>
</dbReference>
<dbReference type="AlphaFoldDB" id="A0A9Q0JKP8"/>
<dbReference type="SUPFAM" id="SSF81383">
    <property type="entry name" value="F-box domain"/>
    <property type="match status" value="1"/>
</dbReference>
<organism evidence="3 4">
    <name type="scientific">Turnera subulata</name>
    <dbReference type="NCBI Taxonomy" id="218843"/>
    <lineage>
        <taxon>Eukaryota</taxon>
        <taxon>Viridiplantae</taxon>
        <taxon>Streptophyta</taxon>
        <taxon>Embryophyta</taxon>
        <taxon>Tracheophyta</taxon>
        <taxon>Spermatophyta</taxon>
        <taxon>Magnoliopsida</taxon>
        <taxon>eudicotyledons</taxon>
        <taxon>Gunneridae</taxon>
        <taxon>Pentapetalae</taxon>
        <taxon>rosids</taxon>
        <taxon>fabids</taxon>
        <taxon>Malpighiales</taxon>
        <taxon>Passifloraceae</taxon>
        <taxon>Turnera</taxon>
    </lineage>
</organism>
<sequence>MSTLPPKIVILILCWLPVKAILRFRCVSKAWRSLIDSSHFQGLHHAHSLNHRTFLLATVSNNLRCRLKPSANVYSLDDDVKEEEGSTTLVQVRQPQRPFKPHNLSTFTLGSCNGILASRHGNRRLDFWNPLTGKCYDVPTQWCPDRSTVTTLGSDFYYDTCTLTYRVVALVLNYNGNYDLKLCIIPGSISCSGSDGVISPFKTIHTWPSSFGGNFVDPRWPSLCGYFGNLPHYHPEGCFVVKGVAHWLAKVGRQS</sequence>
<dbReference type="OrthoDB" id="1435799at2759"/>
<evidence type="ECO:0000313" key="3">
    <source>
        <dbReference type="EMBL" id="KAJ4844547.1"/>
    </source>
</evidence>
<dbReference type="EMBL" id="JAKUCV010001926">
    <property type="protein sequence ID" value="KAJ4844547.1"/>
    <property type="molecule type" value="Genomic_DNA"/>
</dbReference>
<feature type="chain" id="PRO_5040290434" description="F-box domain-containing protein" evidence="1">
    <location>
        <begin position="21"/>
        <end position="255"/>
    </location>
</feature>
<dbReference type="InterPro" id="IPR050796">
    <property type="entry name" value="SCF_F-box_component"/>
</dbReference>
<dbReference type="CDD" id="cd22157">
    <property type="entry name" value="F-box_AtFBW1-like"/>
    <property type="match status" value="1"/>
</dbReference>
<reference evidence="3" key="1">
    <citation type="submission" date="2022-02" db="EMBL/GenBank/DDBJ databases">
        <authorList>
            <person name="Henning P.M."/>
            <person name="McCubbin A.G."/>
            <person name="Shore J.S."/>
        </authorList>
    </citation>
    <scope>NUCLEOTIDE SEQUENCE</scope>
    <source>
        <strain evidence="3">F60SS</strain>
        <tissue evidence="3">Leaves</tissue>
    </source>
</reference>
<dbReference type="PROSITE" id="PS50181">
    <property type="entry name" value="FBOX"/>
    <property type="match status" value="1"/>
</dbReference>
<keyword evidence="1" id="KW-0732">Signal</keyword>
<reference evidence="3" key="2">
    <citation type="journal article" date="2023" name="Plants (Basel)">
        <title>Annotation of the Turnera subulata (Passifloraceae) Draft Genome Reveals the S-Locus Evolved after the Divergence of Turneroideae from Passifloroideae in a Stepwise Manner.</title>
        <authorList>
            <person name="Henning P.M."/>
            <person name="Roalson E.H."/>
            <person name="Mir W."/>
            <person name="McCubbin A.G."/>
            <person name="Shore J.S."/>
        </authorList>
    </citation>
    <scope>NUCLEOTIDE SEQUENCE</scope>
    <source>
        <strain evidence="3">F60SS</strain>
    </source>
</reference>
<feature type="signal peptide" evidence="1">
    <location>
        <begin position="1"/>
        <end position="20"/>
    </location>
</feature>
<comment type="caution">
    <text evidence="3">The sequence shown here is derived from an EMBL/GenBank/DDBJ whole genome shotgun (WGS) entry which is preliminary data.</text>
</comment>
<keyword evidence="4" id="KW-1185">Reference proteome</keyword>
<dbReference type="Gene3D" id="1.20.1280.50">
    <property type="match status" value="1"/>
</dbReference>
<proteinExistence type="predicted"/>
<protein>
    <recommendedName>
        <fullName evidence="2">F-box domain-containing protein</fullName>
    </recommendedName>
</protein>
<dbReference type="SMART" id="SM00256">
    <property type="entry name" value="FBOX"/>
    <property type="match status" value="1"/>
</dbReference>
<feature type="domain" description="F-box" evidence="2">
    <location>
        <begin position="1"/>
        <end position="43"/>
    </location>
</feature>
<dbReference type="PANTHER" id="PTHR31672:SF13">
    <property type="entry name" value="F-BOX PROTEIN CPR30-LIKE"/>
    <property type="match status" value="1"/>
</dbReference>
<dbReference type="PANTHER" id="PTHR31672">
    <property type="entry name" value="BNACNNG10540D PROTEIN"/>
    <property type="match status" value="1"/>
</dbReference>
<dbReference type="InterPro" id="IPR036047">
    <property type="entry name" value="F-box-like_dom_sf"/>
</dbReference>
<dbReference type="Pfam" id="PF00646">
    <property type="entry name" value="F-box"/>
    <property type="match status" value="1"/>
</dbReference>
<evidence type="ECO:0000259" key="2">
    <source>
        <dbReference type="PROSITE" id="PS50181"/>
    </source>
</evidence>
<dbReference type="InterPro" id="IPR001810">
    <property type="entry name" value="F-box_dom"/>
</dbReference>
<evidence type="ECO:0000256" key="1">
    <source>
        <dbReference type="SAM" id="SignalP"/>
    </source>
</evidence>
<name>A0A9Q0JKP8_9ROSI</name>